<keyword evidence="2" id="KW-1185">Reference proteome</keyword>
<name>A0A1H1IYT7_NATTX</name>
<dbReference type="Proteomes" id="UP000198848">
    <property type="component" value="Unassembled WGS sequence"/>
</dbReference>
<reference evidence="2" key="1">
    <citation type="submission" date="2016-10" db="EMBL/GenBank/DDBJ databases">
        <authorList>
            <person name="Varghese N."/>
            <person name="Submissions S."/>
        </authorList>
    </citation>
    <scope>NUCLEOTIDE SEQUENCE [LARGE SCALE GENOMIC DNA]</scope>
    <source>
        <strain evidence="2">DSM 24767</strain>
    </source>
</reference>
<feature type="non-terminal residue" evidence="1">
    <location>
        <position position="1"/>
    </location>
</feature>
<sequence>SRAMPDDGEASHGTAPLSWDICWFTTRRHDGPMAGPHRRYSYPGMGLGVILLAETPQRFEMGVSNVLGLGVPILCI</sequence>
<evidence type="ECO:0000313" key="1">
    <source>
        <dbReference type="EMBL" id="SDR42871.1"/>
    </source>
</evidence>
<dbReference type="EMBL" id="FNLC01000006">
    <property type="protein sequence ID" value="SDR42871.1"/>
    <property type="molecule type" value="Genomic_DNA"/>
</dbReference>
<dbReference type="AlphaFoldDB" id="A0A1H1IYT7"/>
<protein>
    <submittedName>
        <fullName evidence="1">Uncharacterized protein</fullName>
    </submittedName>
</protein>
<gene>
    <name evidence="1" type="ORF">SAMN04489842_3942</name>
</gene>
<proteinExistence type="predicted"/>
<organism evidence="1 2">
    <name type="scientific">Natronobacterium texcoconense</name>
    <dbReference type="NCBI Taxonomy" id="1095778"/>
    <lineage>
        <taxon>Archaea</taxon>
        <taxon>Methanobacteriati</taxon>
        <taxon>Methanobacteriota</taxon>
        <taxon>Stenosarchaea group</taxon>
        <taxon>Halobacteria</taxon>
        <taxon>Halobacteriales</taxon>
        <taxon>Natrialbaceae</taxon>
        <taxon>Natronobacterium</taxon>
    </lineage>
</organism>
<evidence type="ECO:0000313" key="2">
    <source>
        <dbReference type="Proteomes" id="UP000198848"/>
    </source>
</evidence>
<accession>A0A1H1IYT7</accession>